<evidence type="ECO:0000313" key="3">
    <source>
        <dbReference type="Proteomes" id="UP000023541"/>
    </source>
</evidence>
<gene>
    <name evidence="2" type="ORF">ATO12_17590</name>
</gene>
<keyword evidence="3" id="KW-1185">Reference proteome</keyword>
<dbReference type="InterPro" id="IPR036761">
    <property type="entry name" value="TTHA0802/YceI-like_sf"/>
</dbReference>
<dbReference type="eggNOG" id="COG2353">
    <property type="taxonomic scope" value="Bacteria"/>
</dbReference>
<evidence type="ECO:0000259" key="1">
    <source>
        <dbReference type="Pfam" id="PF04264"/>
    </source>
</evidence>
<comment type="caution">
    <text evidence="2">The sequence shown here is derived from an EMBL/GenBank/DDBJ whole genome shotgun (WGS) entry which is preliminary data.</text>
</comment>
<dbReference type="Gene3D" id="2.40.128.110">
    <property type="entry name" value="Lipid/polyisoprenoid-binding, YceI-like"/>
    <property type="match status" value="1"/>
</dbReference>
<dbReference type="OrthoDB" id="116832at2"/>
<dbReference type="SUPFAM" id="SSF101874">
    <property type="entry name" value="YceI-like"/>
    <property type="match status" value="1"/>
</dbReference>
<reference evidence="2 3" key="1">
    <citation type="submission" date="2014-04" db="EMBL/GenBank/DDBJ databases">
        <title>Aquimarina sp. 22II-S11-z7 Genome Sequencing.</title>
        <authorList>
            <person name="Lai Q."/>
        </authorList>
    </citation>
    <scope>NUCLEOTIDE SEQUENCE [LARGE SCALE GENOMIC DNA]</scope>
    <source>
        <strain evidence="2 3">22II-S11-z7</strain>
    </source>
</reference>
<proteinExistence type="predicted"/>
<dbReference type="RefSeq" id="WP_034242517.1">
    <property type="nucleotide sequence ID" value="NZ_AQRA01000005.1"/>
</dbReference>
<evidence type="ECO:0000313" key="2">
    <source>
        <dbReference type="EMBL" id="EZH73748.1"/>
    </source>
</evidence>
<sequence length="181" mass="20931">MKIFITIFCFLIPGISLSQEKYIEKEGTIVFEASEKTFEPVKAKNTSVTAILNINTGEIASLALVKEFRFRNALMEEHFNENYIESDTHSKAIFRGKIIAFNFFELSEQEKEFKVDGQLKLRGKEKSIESILYISKKDKYISMRGDFVVAPQDFDISIPKIVRNKIAKQVKVFVDFKLQQQ</sequence>
<dbReference type="Pfam" id="PF04264">
    <property type="entry name" value="YceI"/>
    <property type="match status" value="1"/>
</dbReference>
<accession>A0A023BVC8</accession>
<protein>
    <recommendedName>
        <fullName evidence="1">Lipid/polyisoprenoid-binding YceI-like domain-containing protein</fullName>
    </recommendedName>
</protein>
<dbReference type="AlphaFoldDB" id="A0A023BVC8"/>
<feature type="domain" description="Lipid/polyisoprenoid-binding YceI-like" evidence="1">
    <location>
        <begin position="27"/>
        <end position="177"/>
    </location>
</feature>
<name>A0A023BVC8_9FLAO</name>
<dbReference type="Proteomes" id="UP000023541">
    <property type="component" value="Unassembled WGS sequence"/>
</dbReference>
<dbReference type="InterPro" id="IPR007372">
    <property type="entry name" value="Lipid/polyisoprenoid-bd_YceI"/>
</dbReference>
<dbReference type="EMBL" id="AQRA01000005">
    <property type="protein sequence ID" value="EZH73748.1"/>
    <property type="molecule type" value="Genomic_DNA"/>
</dbReference>
<dbReference type="STRING" id="1317122.ATO12_17590"/>
<organism evidence="2 3">
    <name type="scientific">Aquimarina atlantica</name>
    <dbReference type="NCBI Taxonomy" id="1317122"/>
    <lineage>
        <taxon>Bacteria</taxon>
        <taxon>Pseudomonadati</taxon>
        <taxon>Bacteroidota</taxon>
        <taxon>Flavobacteriia</taxon>
        <taxon>Flavobacteriales</taxon>
        <taxon>Flavobacteriaceae</taxon>
        <taxon>Aquimarina</taxon>
    </lineage>
</organism>